<keyword evidence="2" id="KW-1185">Reference proteome</keyword>
<comment type="caution">
    <text evidence="1">The sequence shown here is derived from an EMBL/GenBank/DDBJ whole genome shotgun (WGS) entry which is preliminary data.</text>
</comment>
<dbReference type="Proteomes" id="UP000237640">
    <property type="component" value="Unassembled WGS sequence"/>
</dbReference>
<accession>A0A2T0MJE5</accession>
<dbReference type="EMBL" id="PVYX01000001">
    <property type="protein sequence ID" value="PRX57702.1"/>
    <property type="molecule type" value="Genomic_DNA"/>
</dbReference>
<sequence length="54" mass="6589">MKIDEKKREYTKFLKDLQTNLEYTLTLSHPIKLTVKKIISKELHCQIVWLRLLF</sequence>
<gene>
    <name evidence="1" type="ORF">CLV81_1712</name>
</gene>
<dbReference type="AlphaFoldDB" id="A0A2T0MJE5"/>
<name>A0A2T0MJE5_9FLAO</name>
<reference evidence="1 2" key="1">
    <citation type="submission" date="2018-03" db="EMBL/GenBank/DDBJ databases">
        <title>Genomic Encyclopedia of Archaeal and Bacterial Type Strains, Phase II (KMG-II): from individual species to whole genera.</title>
        <authorList>
            <person name="Goeker M."/>
        </authorList>
    </citation>
    <scope>NUCLEOTIDE SEQUENCE [LARGE SCALE GENOMIC DNA]</scope>
    <source>
        <strain evidence="1 2">DSM 25027</strain>
    </source>
</reference>
<evidence type="ECO:0000313" key="1">
    <source>
        <dbReference type="EMBL" id="PRX57702.1"/>
    </source>
</evidence>
<proteinExistence type="predicted"/>
<evidence type="ECO:0000313" key="2">
    <source>
        <dbReference type="Proteomes" id="UP000237640"/>
    </source>
</evidence>
<organism evidence="1 2">
    <name type="scientific">Flagellimonas meridianipacifica</name>
    <dbReference type="NCBI Taxonomy" id="1080225"/>
    <lineage>
        <taxon>Bacteria</taxon>
        <taxon>Pseudomonadati</taxon>
        <taxon>Bacteroidota</taxon>
        <taxon>Flavobacteriia</taxon>
        <taxon>Flavobacteriales</taxon>
        <taxon>Flavobacteriaceae</taxon>
        <taxon>Flagellimonas</taxon>
    </lineage>
</organism>
<protein>
    <submittedName>
        <fullName evidence="1">Uncharacterized protein</fullName>
    </submittedName>
</protein>